<feature type="region of interest" description="Disordered" evidence="3">
    <location>
        <begin position="145"/>
        <end position="199"/>
    </location>
</feature>
<feature type="compositionally biased region" description="Basic and acidic residues" evidence="3">
    <location>
        <begin position="145"/>
        <end position="165"/>
    </location>
</feature>
<organism evidence="4 5">
    <name type="scientific">Aromia moschata</name>
    <dbReference type="NCBI Taxonomy" id="1265417"/>
    <lineage>
        <taxon>Eukaryota</taxon>
        <taxon>Metazoa</taxon>
        <taxon>Ecdysozoa</taxon>
        <taxon>Arthropoda</taxon>
        <taxon>Hexapoda</taxon>
        <taxon>Insecta</taxon>
        <taxon>Pterygota</taxon>
        <taxon>Neoptera</taxon>
        <taxon>Endopterygota</taxon>
        <taxon>Coleoptera</taxon>
        <taxon>Polyphaga</taxon>
        <taxon>Cucujiformia</taxon>
        <taxon>Chrysomeloidea</taxon>
        <taxon>Cerambycidae</taxon>
        <taxon>Cerambycinae</taxon>
        <taxon>Callichromatini</taxon>
        <taxon>Aromia</taxon>
    </lineage>
</organism>
<dbReference type="PANTHER" id="PTHR10380">
    <property type="entry name" value="CUTICLE PROTEIN"/>
    <property type="match status" value="1"/>
</dbReference>
<sequence>MAKHKMATIPILRVITWCRIRRIRWLPRIRWIRQFLVLRLLRAVRRRPQVPILRADANNDGGGTYRYEYETGNGISAQEQGDARGDGTRAQGGFSYTAPDGQQVSIQYTADENGFVPQGSHIPTPPPVPEEIQRALQQNLADEARGIVDDGQYREDNSGQYRDDGAGQYRGDSSGFGRGGAGLGGGSGFGKPQGGGYRY</sequence>
<dbReference type="GO" id="GO:0062129">
    <property type="term" value="C:chitin-based extracellular matrix"/>
    <property type="evidence" value="ECO:0007669"/>
    <property type="project" value="TreeGrafter"/>
</dbReference>
<dbReference type="Pfam" id="PF00379">
    <property type="entry name" value="Chitin_bind_4"/>
    <property type="match status" value="1"/>
</dbReference>
<dbReference type="InterPro" id="IPR050468">
    <property type="entry name" value="Cuticle_Struct_Prot"/>
</dbReference>
<reference evidence="4" key="1">
    <citation type="journal article" date="2023" name="Insect Mol. Biol.">
        <title>Genome sequencing provides insights into the evolution of gene families encoding plant cell wall-degrading enzymes in longhorned beetles.</title>
        <authorList>
            <person name="Shin N.R."/>
            <person name="Okamura Y."/>
            <person name="Kirsch R."/>
            <person name="Pauchet Y."/>
        </authorList>
    </citation>
    <scope>NUCLEOTIDE SEQUENCE</scope>
    <source>
        <strain evidence="4">AMC_N1</strain>
    </source>
</reference>
<dbReference type="PROSITE" id="PS51155">
    <property type="entry name" value="CHIT_BIND_RR_2"/>
    <property type="match status" value="1"/>
</dbReference>
<dbReference type="EMBL" id="JAPWTK010000051">
    <property type="protein sequence ID" value="KAJ8954057.1"/>
    <property type="molecule type" value="Genomic_DNA"/>
</dbReference>
<evidence type="ECO:0000313" key="5">
    <source>
        <dbReference type="Proteomes" id="UP001162162"/>
    </source>
</evidence>
<feature type="compositionally biased region" description="Gly residues" evidence="3">
    <location>
        <begin position="174"/>
        <end position="199"/>
    </location>
</feature>
<evidence type="ECO:0000256" key="3">
    <source>
        <dbReference type="SAM" id="MobiDB-lite"/>
    </source>
</evidence>
<evidence type="ECO:0000256" key="2">
    <source>
        <dbReference type="PROSITE-ProRule" id="PRU00497"/>
    </source>
</evidence>
<evidence type="ECO:0000256" key="1">
    <source>
        <dbReference type="ARBA" id="ARBA00022460"/>
    </source>
</evidence>
<name>A0AAV8YTR6_9CUCU</name>
<keyword evidence="1 2" id="KW-0193">Cuticle</keyword>
<dbReference type="InterPro" id="IPR031311">
    <property type="entry name" value="CHIT_BIND_RR_consensus"/>
</dbReference>
<dbReference type="InterPro" id="IPR000618">
    <property type="entry name" value="Insect_cuticle"/>
</dbReference>
<dbReference type="PRINTS" id="PR00947">
    <property type="entry name" value="CUTICLE"/>
</dbReference>
<protein>
    <submittedName>
        <fullName evidence="4">Uncharacterized protein</fullName>
    </submittedName>
</protein>
<dbReference type="AlphaFoldDB" id="A0AAV8YTR6"/>
<proteinExistence type="predicted"/>
<comment type="caution">
    <text evidence="4">The sequence shown here is derived from an EMBL/GenBank/DDBJ whole genome shotgun (WGS) entry which is preliminary data.</text>
</comment>
<gene>
    <name evidence="4" type="ORF">NQ318_004362</name>
</gene>
<dbReference type="GO" id="GO:0008010">
    <property type="term" value="F:structural constituent of chitin-based larval cuticle"/>
    <property type="evidence" value="ECO:0007669"/>
    <property type="project" value="TreeGrafter"/>
</dbReference>
<dbReference type="PROSITE" id="PS00233">
    <property type="entry name" value="CHIT_BIND_RR_1"/>
    <property type="match status" value="1"/>
</dbReference>
<dbReference type="Proteomes" id="UP001162162">
    <property type="component" value="Unassembled WGS sequence"/>
</dbReference>
<accession>A0AAV8YTR6</accession>
<evidence type="ECO:0000313" key="4">
    <source>
        <dbReference type="EMBL" id="KAJ8954057.1"/>
    </source>
</evidence>
<feature type="region of interest" description="Disordered" evidence="3">
    <location>
        <begin position="74"/>
        <end position="98"/>
    </location>
</feature>
<keyword evidence="5" id="KW-1185">Reference proteome</keyword>
<dbReference type="PANTHER" id="PTHR10380:SF230">
    <property type="entry name" value="CUTICULAR PROTEIN 47EE"/>
    <property type="match status" value="1"/>
</dbReference>